<feature type="binding site" evidence="6">
    <location>
        <position position="183"/>
    </location>
    <ligand>
        <name>S-adenosyl-L-methionine</name>
        <dbReference type="ChEBI" id="CHEBI:59789"/>
    </ligand>
</feature>
<dbReference type="RefSeq" id="WP_148622220.1">
    <property type="nucleotide sequence ID" value="NZ_SDGZ01000010.1"/>
</dbReference>
<comment type="similarity">
    <text evidence="1 6">Belongs to the methyltransferase superfamily. PrmA family.</text>
</comment>
<dbReference type="HAMAP" id="MF_00735">
    <property type="entry name" value="Methyltr_PrmA"/>
    <property type="match status" value="1"/>
</dbReference>
<dbReference type="GO" id="GO:0016279">
    <property type="term" value="F:protein-lysine N-methyltransferase activity"/>
    <property type="evidence" value="ECO:0007669"/>
    <property type="project" value="RHEA"/>
</dbReference>
<keyword evidence="5 6" id="KW-0949">S-adenosyl-L-methionine</keyword>
<dbReference type="EMBL" id="SDGZ01000010">
    <property type="protein sequence ID" value="TYC50138.1"/>
    <property type="molecule type" value="Genomic_DNA"/>
</dbReference>
<proteinExistence type="inferred from homology"/>
<comment type="subcellular location">
    <subcellularLocation>
        <location evidence="6">Cytoplasm</location>
    </subcellularLocation>
</comment>
<evidence type="ECO:0000256" key="1">
    <source>
        <dbReference type="ARBA" id="ARBA00009741"/>
    </source>
</evidence>
<dbReference type="OrthoDB" id="9785995at2"/>
<organism evidence="7 8">
    <name type="scientific">Weissella muntiaci</name>
    <dbReference type="NCBI Taxonomy" id="2508881"/>
    <lineage>
        <taxon>Bacteria</taxon>
        <taxon>Bacillati</taxon>
        <taxon>Bacillota</taxon>
        <taxon>Bacilli</taxon>
        <taxon>Lactobacillales</taxon>
        <taxon>Lactobacillaceae</taxon>
        <taxon>Weissella</taxon>
    </lineage>
</organism>
<dbReference type="SUPFAM" id="SSF53335">
    <property type="entry name" value="S-adenosyl-L-methionine-dependent methyltransferases"/>
    <property type="match status" value="1"/>
</dbReference>
<comment type="function">
    <text evidence="6">Methylates ribosomal protein L11.</text>
</comment>
<gene>
    <name evidence="6" type="primary">prmA</name>
    <name evidence="7" type="ORF">ESZ50_03540</name>
</gene>
<dbReference type="GO" id="GO:0005840">
    <property type="term" value="C:ribosome"/>
    <property type="evidence" value="ECO:0007669"/>
    <property type="project" value="UniProtKB-KW"/>
</dbReference>
<comment type="catalytic activity">
    <reaction evidence="6">
        <text>L-lysyl-[protein] + 3 S-adenosyl-L-methionine = N(6),N(6),N(6)-trimethyl-L-lysyl-[protein] + 3 S-adenosyl-L-homocysteine + 3 H(+)</text>
        <dbReference type="Rhea" id="RHEA:54192"/>
        <dbReference type="Rhea" id="RHEA-COMP:9752"/>
        <dbReference type="Rhea" id="RHEA-COMP:13826"/>
        <dbReference type="ChEBI" id="CHEBI:15378"/>
        <dbReference type="ChEBI" id="CHEBI:29969"/>
        <dbReference type="ChEBI" id="CHEBI:57856"/>
        <dbReference type="ChEBI" id="CHEBI:59789"/>
        <dbReference type="ChEBI" id="CHEBI:61961"/>
    </reaction>
</comment>
<name>A0A6C2C815_9LACO</name>
<dbReference type="InterPro" id="IPR029063">
    <property type="entry name" value="SAM-dependent_MTases_sf"/>
</dbReference>
<dbReference type="GO" id="GO:0005737">
    <property type="term" value="C:cytoplasm"/>
    <property type="evidence" value="ECO:0007669"/>
    <property type="project" value="UniProtKB-SubCell"/>
</dbReference>
<evidence type="ECO:0000256" key="2">
    <source>
        <dbReference type="ARBA" id="ARBA00022490"/>
    </source>
</evidence>
<sequence>MSWQQIIVETQSEAVEAVSNILMEAGAQGIQIEDAADVDNFEPNDPTVWVDWDQVEHLEQGAKVAGFFASDVNLVEIIAEIKQRVQQLETFGLNAFPGLVTVAGVEDADWATEWQKYYHPVRITRYLTVVPDWEEYQPTDVREHQIILDPGMAFGTGTHPTTRLMLQALEMTVRGSEKVLDIGTGSGVLAIAAKLLGAKEVLATDIDEVAVKSAQSNVDLNPKAAEGITIIASDLLEAVPEQPVDIFVANMLSEVLELLIPKMDQYIAPAGKILLSGIYYDKATKITELLAEHGYLLDEKMQLGDWYGLIAHKASAEDK</sequence>
<dbReference type="InterPro" id="IPR050078">
    <property type="entry name" value="Ribosomal_L11_MeTrfase_PrmA"/>
</dbReference>
<evidence type="ECO:0000256" key="3">
    <source>
        <dbReference type="ARBA" id="ARBA00022603"/>
    </source>
</evidence>
<accession>A0A6C2C815</accession>
<keyword evidence="4 6" id="KW-0808">Transferase</keyword>
<dbReference type="AlphaFoldDB" id="A0A6C2C815"/>
<keyword evidence="7" id="KW-0687">Ribonucleoprotein</keyword>
<dbReference type="InterPro" id="IPR004498">
    <property type="entry name" value="Ribosomal_PrmA_MeTrfase"/>
</dbReference>
<dbReference type="NCBIfam" id="TIGR00406">
    <property type="entry name" value="prmA"/>
    <property type="match status" value="1"/>
</dbReference>
<dbReference type="Gene3D" id="3.40.50.150">
    <property type="entry name" value="Vaccinia Virus protein VP39"/>
    <property type="match status" value="1"/>
</dbReference>
<evidence type="ECO:0000313" key="7">
    <source>
        <dbReference type="EMBL" id="TYC50138.1"/>
    </source>
</evidence>
<dbReference type="CDD" id="cd02440">
    <property type="entry name" value="AdoMet_MTases"/>
    <property type="match status" value="1"/>
</dbReference>
<feature type="binding site" evidence="6">
    <location>
        <position position="250"/>
    </location>
    <ligand>
        <name>S-adenosyl-L-methionine</name>
        <dbReference type="ChEBI" id="CHEBI:59789"/>
    </ligand>
</feature>
<feature type="binding site" evidence="6">
    <location>
        <position position="162"/>
    </location>
    <ligand>
        <name>S-adenosyl-L-methionine</name>
        <dbReference type="ChEBI" id="CHEBI:59789"/>
    </ligand>
</feature>
<keyword evidence="3 6" id="KW-0489">Methyltransferase</keyword>
<dbReference type="PANTHER" id="PTHR43648:SF1">
    <property type="entry name" value="ELECTRON TRANSFER FLAVOPROTEIN BETA SUBUNIT LYSINE METHYLTRANSFERASE"/>
    <property type="match status" value="1"/>
</dbReference>
<protein>
    <recommendedName>
        <fullName evidence="6">Ribosomal protein L11 methyltransferase</fullName>
        <shortName evidence="6">L11 Mtase</shortName>
        <ecNumber evidence="6">2.1.1.-</ecNumber>
    </recommendedName>
</protein>
<dbReference type="PIRSF" id="PIRSF000401">
    <property type="entry name" value="RPL11_MTase"/>
    <property type="match status" value="1"/>
</dbReference>
<dbReference type="GO" id="GO:0032259">
    <property type="term" value="P:methylation"/>
    <property type="evidence" value="ECO:0007669"/>
    <property type="project" value="UniProtKB-KW"/>
</dbReference>
<evidence type="ECO:0000256" key="4">
    <source>
        <dbReference type="ARBA" id="ARBA00022679"/>
    </source>
</evidence>
<feature type="binding site" evidence="6">
    <location>
        <position position="205"/>
    </location>
    <ligand>
        <name>S-adenosyl-L-methionine</name>
        <dbReference type="ChEBI" id="CHEBI:59789"/>
    </ligand>
</feature>
<evidence type="ECO:0000256" key="6">
    <source>
        <dbReference type="HAMAP-Rule" id="MF_00735"/>
    </source>
</evidence>
<comment type="caution">
    <text evidence="7">The sequence shown here is derived from an EMBL/GenBank/DDBJ whole genome shotgun (WGS) entry which is preliminary data.</text>
</comment>
<keyword evidence="7" id="KW-0689">Ribosomal protein</keyword>
<evidence type="ECO:0000256" key="5">
    <source>
        <dbReference type="ARBA" id="ARBA00022691"/>
    </source>
</evidence>
<keyword evidence="2 6" id="KW-0963">Cytoplasm</keyword>
<dbReference type="PANTHER" id="PTHR43648">
    <property type="entry name" value="ELECTRON TRANSFER FLAVOPROTEIN BETA SUBUNIT LYSINE METHYLTRANSFERASE"/>
    <property type="match status" value="1"/>
</dbReference>
<keyword evidence="8" id="KW-1185">Reference proteome</keyword>
<dbReference type="Pfam" id="PF06325">
    <property type="entry name" value="PrmA"/>
    <property type="match status" value="1"/>
</dbReference>
<reference evidence="7 8" key="1">
    <citation type="submission" date="2019-01" db="EMBL/GenBank/DDBJ databases">
        <title>Weissella sp. nov., a novel lactic acid bacterium isolated from animal feces.</title>
        <authorList>
            <person name="Wang L.-T."/>
        </authorList>
    </citation>
    <scope>NUCLEOTIDE SEQUENCE [LARGE SCALE GENOMIC DNA]</scope>
    <source>
        <strain evidence="7 8">8H-2</strain>
    </source>
</reference>
<dbReference type="EC" id="2.1.1.-" evidence="6"/>
<evidence type="ECO:0000313" key="8">
    <source>
        <dbReference type="Proteomes" id="UP000371977"/>
    </source>
</evidence>
<dbReference type="Proteomes" id="UP000371977">
    <property type="component" value="Unassembled WGS sequence"/>
</dbReference>